<feature type="domain" description="Chalcone isomerase" evidence="2">
    <location>
        <begin position="17"/>
        <end position="176"/>
    </location>
</feature>
<dbReference type="STRING" id="754477.Q7C_340"/>
<evidence type="ECO:0000313" key="3">
    <source>
        <dbReference type="EMBL" id="AFJ01518.1"/>
    </source>
</evidence>
<dbReference type="PATRIC" id="fig|754477.3.peg.337"/>
<evidence type="ECO:0000256" key="1">
    <source>
        <dbReference type="SAM" id="SignalP"/>
    </source>
</evidence>
<organism evidence="3 4">
    <name type="scientific">Methylophaga frappieri (strain ATCC BAA-2434 / DSM 25690 / JAM7)</name>
    <dbReference type="NCBI Taxonomy" id="754477"/>
    <lineage>
        <taxon>Bacteria</taxon>
        <taxon>Pseudomonadati</taxon>
        <taxon>Pseudomonadota</taxon>
        <taxon>Gammaproteobacteria</taxon>
        <taxon>Thiotrichales</taxon>
        <taxon>Piscirickettsiaceae</taxon>
        <taxon>Methylophaga</taxon>
    </lineage>
</organism>
<feature type="signal peptide" evidence="1">
    <location>
        <begin position="1"/>
        <end position="19"/>
    </location>
</feature>
<evidence type="ECO:0000259" key="2">
    <source>
        <dbReference type="Pfam" id="PF16036"/>
    </source>
</evidence>
<dbReference type="EMBL" id="CP003380">
    <property type="protein sequence ID" value="AFJ01518.1"/>
    <property type="molecule type" value="Genomic_DNA"/>
</dbReference>
<gene>
    <name evidence="3" type="ordered locus">Q7C_340</name>
</gene>
<evidence type="ECO:0000313" key="4">
    <source>
        <dbReference type="Proteomes" id="UP000009145"/>
    </source>
</evidence>
<feature type="chain" id="PRO_5003654588" description="Chalcone isomerase domain-containing protein" evidence="1">
    <location>
        <begin position="20"/>
        <end position="178"/>
    </location>
</feature>
<dbReference type="KEGG" id="mec:Q7C_340"/>
<dbReference type="Proteomes" id="UP000009145">
    <property type="component" value="Chromosome"/>
</dbReference>
<protein>
    <recommendedName>
        <fullName evidence="2">Chalcone isomerase domain-containing protein</fullName>
    </recommendedName>
</protein>
<dbReference type="OrthoDB" id="270742at2"/>
<dbReference type="RefSeq" id="WP_014702968.1">
    <property type="nucleotide sequence ID" value="NC_017856.1"/>
</dbReference>
<reference evidence="3 4" key="1">
    <citation type="journal article" date="2012" name="J. Bacteriol.">
        <title>Complete genome sequences of Methylophaga sp. strain JAM1 and Methylophaga sp. strain JAM7.</title>
        <authorList>
            <person name="Villeneuve C."/>
            <person name="Martineau C."/>
            <person name="Mauffrey F."/>
            <person name="Villemur R."/>
        </authorList>
    </citation>
    <scope>NUCLEOTIDE SEQUENCE [LARGE SCALE GENOMIC DNA]</scope>
    <source>
        <strain evidence="3 4">JAM7</strain>
    </source>
</reference>
<dbReference type="InterPro" id="IPR016087">
    <property type="entry name" value="Chalcone_isomerase"/>
</dbReference>
<keyword evidence="4" id="KW-1185">Reference proteome</keyword>
<dbReference type="Pfam" id="PF16036">
    <property type="entry name" value="Chalcone_3"/>
    <property type="match status" value="1"/>
</dbReference>
<dbReference type="eggNOG" id="ENOG5032ZF7">
    <property type="taxonomic scope" value="Bacteria"/>
</dbReference>
<name>I1YF25_METFJ</name>
<dbReference type="HOGENOM" id="CLU_102167_0_1_6"/>
<accession>I1YF25</accession>
<dbReference type="AlphaFoldDB" id="I1YF25"/>
<sequence precursor="true">MKKWLPFSLILPLMLPVQAVAFQPTITLQQDTLSLCASSPMKKMLFDLGEVALYALDCQSLSAESLTDQPVYLSFRYARSFDAEDFIDSSETLIRRNSDADKFAQIAASLSAFNANYEAISDGERYDIGWSEQTGLILKKNDRLLSQSDSAQLADVYFRIWFGDKPFSTRLKNNLLPD</sequence>
<proteinExistence type="predicted"/>
<keyword evidence="1" id="KW-0732">Signal</keyword>